<dbReference type="EMBL" id="MCGT01000024">
    <property type="protein sequence ID" value="ORX50159.1"/>
    <property type="molecule type" value="Genomic_DNA"/>
</dbReference>
<protein>
    <submittedName>
        <fullName evidence="1">Uncharacterized protein</fullName>
    </submittedName>
</protein>
<proteinExistence type="predicted"/>
<evidence type="ECO:0000313" key="2">
    <source>
        <dbReference type="Proteomes" id="UP000242146"/>
    </source>
</evidence>
<dbReference type="AlphaFoldDB" id="A0A1X2GBY2"/>
<name>A0A1X2GBY2_9FUNG</name>
<dbReference type="Proteomes" id="UP000242146">
    <property type="component" value="Unassembled WGS sequence"/>
</dbReference>
<reference evidence="1 2" key="1">
    <citation type="submission" date="2016-07" db="EMBL/GenBank/DDBJ databases">
        <title>Pervasive Adenine N6-methylation of Active Genes in Fungi.</title>
        <authorList>
            <consortium name="DOE Joint Genome Institute"/>
            <person name="Mondo S.J."/>
            <person name="Dannebaum R.O."/>
            <person name="Kuo R.C."/>
            <person name="Labutti K."/>
            <person name="Haridas S."/>
            <person name="Kuo A."/>
            <person name="Salamov A."/>
            <person name="Ahrendt S.R."/>
            <person name="Lipzen A."/>
            <person name="Sullivan W."/>
            <person name="Andreopoulos W.B."/>
            <person name="Clum A."/>
            <person name="Lindquist E."/>
            <person name="Daum C."/>
            <person name="Ramamoorthy G.K."/>
            <person name="Gryganskyi A."/>
            <person name="Culley D."/>
            <person name="Magnuson J.K."/>
            <person name="James T.Y."/>
            <person name="O'Malley M.A."/>
            <person name="Stajich J.E."/>
            <person name="Spatafora J.W."/>
            <person name="Visel A."/>
            <person name="Grigoriev I.V."/>
        </authorList>
    </citation>
    <scope>NUCLEOTIDE SEQUENCE [LARGE SCALE GENOMIC DNA]</scope>
    <source>
        <strain evidence="1 2">NRRL 3301</strain>
    </source>
</reference>
<gene>
    <name evidence="1" type="ORF">DM01DRAFT_301898</name>
</gene>
<keyword evidence="2" id="KW-1185">Reference proteome</keyword>
<comment type="caution">
    <text evidence="1">The sequence shown here is derived from an EMBL/GenBank/DDBJ whole genome shotgun (WGS) entry which is preliminary data.</text>
</comment>
<evidence type="ECO:0000313" key="1">
    <source>
        <dbReference type="EMBL" id="ORX50159.1"/>
    </source>
</evidence>
<accession>A0A1X2GBY2</accession>
<sequence>MALKDFLQRLHHPTAACLWPCASFVCNNVSLGWGQALARFFSATFFGRKSEVTKFNMHLKKGNGLLDAITLHSGLAGLGSCKVSS</sequence>
<organism evidence="1 2">
    <name type="scientific">Hesseltinella vesiculosa</name>
    <dbReference type="NCBI Taxonomy" id="101127"/>
    <lineage>
        <taxon>Eukaryota</taxon>
        <taxon>Fungi</taxon>
        <taxon>Fungi incertae sedis</taxon>
        <taxon>Mucoromycota</taxon>
        <taxon>Mucoromycotina</taxon>
        <taxon>Mucoromycetes</taxon>
        <taxon>Mucorales</taxon>
        <taxon>Cunninghamellaceae</taxon>
        <taxon>Hesseltinella</taxon>
    </lineage>
</organism>